<dbReference type="InterPro" id="IPR014729">
    <property type="entry name" value="Rossmann-like_a/b/a_fold"/>
</dbReference>
<dbReference type="InterPro" id="IPR024909">
    <property type="entry name" value="Cys-tRNA/MSH_ligase"/>
</dbReference>
<dbReference type="InterPro" id="IPR009080">
    <property type="entry name" value="tRNAsynth_Ia_anticodon-bd"/>
</dbReference>
<feature type="short sequence motif" description="'HIGH' region" evidence="12">
    <location>
        <begin position="30"/>
        <end position="40"/>
    </location>
</feature>
<dbReference type="Gene3D" id="3.40.50.620">
    <property type="entry name" value="HUPs"/>
    <property type="match status" value="1"/>
</dbReference>
<evidence type="ECO:0000256" key="12">
    <source>
        <dbReference type="HAMAP-Rule" id="MF_00041"/>
    </source>
</evidence>
<dbReference type="InterPro" id="IPR056411">
    <property type="entry name" value="CysS_C"/>
</dbReference>
<dbReference type="InterPro" id="IPR015273">
    <property type="entry name" value="Cys-tRNA-synt_Ia_DALR"/>
</dbReference>
<keyword evidence="8 12" id="KW-0862">Zinc</keyword>
<evidence type="ECO:0000256" key="4">
    <source>
        <dbReference type="ARBA" id="ARBA00022490"/>
    </source>
</evidence>
<evidence type="ECO:0000256" key="11">
    <source>
        <dbReference type="ARBA" id="ARBA00023146"/>
    </source>
</evidence>
<evidence type="ECO:0000256" key="1">
    <source>
        <dbReference type="ARBA" id="ARBA00004496"/>
    </source>
</evidence>
<protein>
    <recommendedName>
        <fullName evidence="12">Cysteine--tRNA ligase</fullName>
        <ecNumber evidence="12">6.1.1.16</ecNumber>
    </recommendedName>
    <alternativeName>
        <fullName evidence="12">Cysteinyl-tRNA synthetase</fullName>
        <shortName evidence="12">CysRS</shortName>
    </alternativeName>
</protein>
<dbReference type="CDD" id="cd07963">
    <property type="entry name" value="Anticodon_Ia_Cys"/>
    <property type="match status" value="1"/>
</dbReference>
<dbReference type="GO" id="GO:0004817">
    <property type="term" value="F:cysteine-tRNA ligase activity"/>
    <property type="evidence" value="ECO:0007669"/>
    <property type="project" value="UniProtKB-UniRule"/>
</dbReference>
<dbReference type="GO" id="GO:0005829">
    <property type="term" value="C:cytosol"/>
    <property type="evidence" value="ECO:0007669"/>
    <property type="project" value="TreeGrafter"/>
</dbReference>
<dbReference type="SUPFAM" id="SSF52374">
    <property type="entry name" value="Nucleotidylyl transferase"/>
    <property type="match status" value="1"/>
</dbReference>
<evidence type="ECO:0000256" key="3">
    <source>
        <dbReference type="ARBA" id="ARBA00011245"/>
    </source>
</evidence>
<keyword evidence="11 12" id="KW-0030">Aminoacyl-tRNA synthetase</keyword>
<feature type="binding site" evidence="12">
    <location>
        <position position="234"/>
    </location>
    <ligand>
        <name>Zn(2+)</name>
        <dbReference type="ChEBI" id="CHEBI:29105"/>
    </ligand>
</feature>
<keyword evidence="9 12" id="KW-0067">ATP-binding</keyword>
<name>A0AA41W5B9_9GAMM</name>
<comment type="catalytic activity">
    <reaction evidence="12">
        <text>tRNA(Cys) + L-cysteine + ATP = L-cysteinyl-tRNA(Cys) + AMP + diphosphate</text>
        <dbReference type="Rhea" id="RHEA:17773"/>
        <dbReference type="Rhea" id="RHEA-COMP:9661"/>
        <dbReference type="Rhea" id="RHEA-COMP:9679"/>
        <dbReference type="ChEBI" id="CHEBI:30616"/>
        <dbReference type="ChEBI" id="CHEBI:33019"/>
        <dbReference type="ChEBI" id="CHEBI:35235"/>
        <dbReference type="ChEBI" id="CHEBI:78442"/>
        <dbReference type="ChEBI" id="CHEBI:78517"/>
        <dbReference type="ChEBI" id="CHEBI:456215"/>
        <dbReference type="EC" id="6.1.1.16"/>
    </reaction>
</comment>
<accession>A0AA41W5B9</accession>
<dbReference type="FunFam" id="3.40.50.620:FF:000009">
    <property type="entry name" value="Cysteine--tRNA ligase"/>
    <property type="match status" value="1"/>
</dbReference>
<dbReference type="Gene3D" id="1.20.120.1910">
    <property type="entry name" value="Cysteine-tRNA ligase, C-terminal anti-codon recognition domain"/>
    <property type="match status" value="1"/>
</dbReference>
<keyword evidence="10 12" id="KW-0648">Protein biosynthesis</keyword>
<organism evidence="14 15">
    <name type="scientific">Echinimonas agarilytica</name>
    <dbReference type="NCBI Taxonomy" id="1215918"/>
    <lineage>
        <taxon>Bacteria</taxon>
        <taxon>Pseudomonadati</taxon>
        <taxon>Pseudomonadota</taxon>
        <taxon>Gammaproteobacteria</taxon>
        <taxon>Alteromonadales</taxon>
        <taxon>Echinimonadaceae</taxon>
        <taxon>Echinimonas</taxon>
    </lineage>
</organism>
<feature type="domain" description="Cysteinyl-tRNA synthetase class Ia DALR" evidence="13">
    <location>
        <begin position="341"/>
        <end position="402"/>
    </location>
</feature>
<dbReference type="Proteomes" id="UP001165393">
    <property type="component" value="Unassembled WGS sequence"/>
</dbReference>
<dbReference type="Pfam" id="PF09190">
    <property type="entry name" value="DALR_2"/>
    <property type="match status" value="1"/>
</dbReference>
<dbReference type="NCBIfam" id="TIGR00435">
    <property type="entry name" value="cysS"/>
    <property type="match status" value="1"/>
</dbReference>
<comment type="similarity">
    <text evidence="2 12">Belongs to the class-I aminoacyl-tRNA synthetase family.</text>
</comment>
<dbReference type="EMBL" id="JAMQGP010000002">
    <property type="protein sequence ID" value="MCM2679264.1"/>
    <property type="molecule type" value="Genomic_DNA"/>
</dbReference>
<keyword evidence="7 12" id="KW-0547">Nucleotide-binding</keyword>
<evidence type="ECO:0000259" key="13">
    <source>
        <dbReference type="SMART" id="SM00840"/>
    </source>
</evidence>
<comment type="subunit">
    <text evidence="3 12">Monomer.</text>
</comment>
<dbReference type="PANTHER" id="PTHR10890:SF3">
    <property type="entry name" value="CYSTEINE--TRNA LIGASE, CYTOPLASMIC"/>
    <property type="match status" value="1"/>
</dbReference>
<feature type="binding site" evidence="12">
    <location>
        <position position="28"/>
    </location>
    <ligand>
        <name>Zn(2+)</name>
        <dbReference type="ChEBI" id="CHEBI:29105"/>
    </ligand>
</feature>
<feature type="binding site" evidence="12">
    <location>
        <position position="209"/>
    </location>
    <ligand>
        <name>Zn(2+)</name>
        <dbReference type="ChEBI" id="CHEBI:29105"/>
    </ligand>
</feature>
<evidence type="ECO:0000256" key="7">
    <source>
        <dbReference type="ARBA" id="ARBA00022741"/>
    </source>
</evidence>
<reference evidence="14 15" key="1">
    <citation type="journal article" date="2013" name="Antonie Van Leeuwenhoek">
        <title>Echinimonas agarilytica gen. nov., sp. nov., a new gammaproteobacterium isolated from the sea urchin Strongylocentrotus intermedius.</title>
        <authorList>
            <person name="Nedashkovskaya O.I."/>
            <person name="Stenkova A.M."/>
            <person name="Zhukova N.V."/>
            <person name="Van Trappen S."/>
            <person name="Lee J.S."/>
            <person name="Kim S.B."/>
        </authorList>
    </citation>
    <scope>NUCLEOTIDE SEQUENCE [LARGE SCALE GENOMIC DNA]</scope>
    <source>
        <strain evidence="14 15">KMM 6351</strain>
    </source>
</reference>
<dbReference type="PRINTS" id="PR00983">
    <property type="entry name" value="TRNASYNTHCYS"/>
</dbReference>
<dbReference type="InterPro" id="IPR015803">
    <property type="entry name" value="Cys-tRNA-ligase"/>
</dbReference>
<keyword evidence="6 12" id="KW-0479">Metal-binding</keyword>
<keyword evidence="5 12" id="KW-0436">Ligase</keyword>
<dbReference type="InterPro" id="IPR032678">
    <property type="entry name" value="tRNA-synt_1_cat_dom"/>
</dbReference>
<evidence type="ECO:0000256" key="9">
    <source>
        <dbReference type="ARBA" id="ARBA00022840"/>
    </source>
</evidence>
<dbReference type="RefSeq" id="WP_251260619.1">
    <property type="nucleotide sequence ID" value="NZ_JAMQGP010000002.1"/>
</dbReference>
<evidence type="ECO:0000313" key="15">
    <source>
        <dbReference type="Proteomes" id="UP001165393"/>
    </source>
</evidence>
<gene>
    <name evidence="12 14" type="primary">cysS</name>
    <name evidence="14" type="ORF">NAF29_06175</name>
</gene>
<evidence type="ECO:0000256" key="10">
    <source>
        <dbReference type="ARBA" id="ARBA00022917"/>
    </source>
</evidence>
<dbReference type="GO" id="GO:0005524">
    <property type="term" value="F:ATP binding"/>
    <property type="evidence" value="ECO:0007669"/>
    <property type="project" value="UniProtKB-UniRule"/>
</dbReference>
<comment type="subcellular location">
    <subcellularLocation>
        <location evidence="1 12">Cytoplasm</location>
    </subcellularLocation>
</comment>
<proteinExistence type="inferred from homology"/>
<dbReference type="Pfam" id="PF01406">
    <property type="entry name" value="tRNA-synt_1e"/>
    <property type="match status" value="1"/>
</dbReference>
<dbReference type="CDD" id="cd00672">
    <property type="entry name" value="CysRS_core"/>
    <property type="match status" value="1"/>
</dbReference>
<keyword evidence="15" id="KW-1185">Reference proteome</keyword>
<sequence length="460" mass="51872">MLQLFNTLTRQKSDFSPINPPHVGMYVCGVTTYDFCHIGHGRTYVVFDILVRYLKFSGYQVNYVRNITDVEDKIIKRANENGEGYEQVVDRFVAAMHEDFDALGIARPDIEPKVSTSMDAILKLIQRLIDRGHAYVVDNGDVLFDVSTFDRYGALSQQDLEMLQSGSRVEVDESKDDPLDFVLWKSAKPGEPFWESPWGQGRPGWHIECSAMTMEHLGEEFDIHGGGSDLTFPHHENEIAQSCCATGKDYAKVWIHGGMVQINSEKMSKSLGNFFTIRDVLKVYPGEVIRFFLIGSQYRTQLNYSEDNLNQARQSLERLYTSLRGVEIVDVEIEGTSWATRFRAAMDDDLNVPEAMAVLFELVRELNRAKEQHSSDAAELASILRQLGEVLGILQQDPEAFLQGEGNEGEVAEIEALIEKRAQARIDKDWTAADEARDALAALNIELEDGAGGTTWRRKS</sequence>
<comment type="caution">
    <text evidence="14">The sequence shown here is derived from an EMBL/GenBank/DDBJ whole genome shotgun (WGS) entry which is preliminary data.</text>
</comment>
<evidence type="ECO:0000256" key="5">
    <source>
        <dbReference type="ARBA" id="ARBA00022598"/>
    </source>
</evidence>
<dbReference type="Pfam" id="PF23493">
    <property type="entry name" value="CysS_C"/>
    <property type="match status" value="1"/>
</dbReference>
<dbReference type="EC" id="6.1.1.16" evidence="12"/>
<evidence type="ECO:0000313" key="14">
    <source>
        <dbReference type="EMBL" id="MCM2679264.1"/>
    </source>
</evidence>
<dbReference type="PANTHER" id="PTHR10890">
    <property type="entry name" value="CYSTEINYL-TRNA SYNTHETASE"/>
    <property type="match status" value="1"/>
</dbReference>
<dbReference type="SUPFAM" id="SSF47323">
    <property type="entry name" value="Anticodon-binding domain of a subclass of class I aminoacyl-tRNA synthetases"/>
    <property type="match status" value="1"/>
</dbReference>
<evidence type="ECO:0000256" key="2">
    <source>
        <dbReference type="ARBA" id="ARBA00005594"/>
    </source>
</evidence>
<dbReference type="AlphaFoldDB" id="A0AA41W5B9"/>
<dbReference type="GO" id="GO:0006423">
    <property type="term" value="P:cysteinyl-tRNA aminoacylation"/>
    <property type="evidence" value="ECO:0007669"/>
    <property type="project" value="UniProtKB-UniRule"/>
</dbReference>
<evidence type="ECO:0000256" key="8">
    <source>
        <dbReference type="ARBA" id="ARBA00022833"/>
    </source>
</evidence>
<dbReference type="HAMAP" id="MF_00041">
    <property type="entry name" value="Cys_tRNA_synth"/>
    <property type="match status" value="1"/>
</dbReference>
<dbReference type="SMART" id="SM00840">
    <property type="entry name" value="DALR_2"/>
    <property type="match status" value="1"/>
</dbReference>
<keyword evidence="4 12" id="KW-0963">Cytoplasm</keyword>
<dbReference type="GO" id="GO:0008270">
    <property type="term" value="F:zinc ion binding"/>
    <property type="evidence" value="ECO:0007669"/>
    <property type="project" value="UniProtKB-UniRule"/>
</dbReference>
<evidence type="ECO:0000256" key="6">
    <source>
        <dbReference type="ARBA" id="ARBA00022723"/>
    </source>
</evidence>
<comment type="cofactor">
    <cofactor evidence="12">
        <name>Zn(2+)</name>
        <dbReference type="ChEBI" id="CHEBI:29105"/>
    </cofactor>
    <text evidence="12">Binds 1 zinc ion per subunit.</text>
</comment>
<feature type="short sequence motif" description="'KMSKS' region" evidence="12">
    <location>
        <begin position="266"/>
        <end position="270"/>
    </location>
</feature>
<feature type="binding site" evidence="12">
    <location>
        <position position="269"/>
    </location>
    <ligand>
        <name>ATP</name>
        <dbReference type="ChEBI" id="CHEBI:30616"/>
    </ligand>
</feature>
<feature type="binding site" evidence="12">
    <location>
        <position position="238"/>
    </location>
    <ligand>
        <name>Zn(2+)</name>
        <dbReference type="ChEBI" id="CHEBI:29105"/>
    </ligand>
</feature>